<evidence type="ECO:0000256" key="2">
    <source>
        <dbReference type="ARBA" id="ARBA00023125"/>
    </source>
</evidence>
<evidence type="ECO:0000256" key="3">
    <source>
        <dbReference type="ARBA" id="ARBA00023163"/>
    </source>
</evidence>
<dbReference type="InterPro" id="IPR002577">
    <property type="entry name" value="HTH_HxlR"/>
</dbReference>
<dbReference type="Proteomes" id="UP000186168">
    <property type="component" value="Unassembled WGS sequence"/>
</dbReference>
<dbReference type="Gene3D" id="1.10.10.10">
    <property type="entry name" value="Winged helix-like DNA-binding domain superfamily/Winged helix DNA-binding domain"/>
    <property type="match status" value="1"/>
</dbReference>
<dbReference type="PROSITE" id="PS51118">
    <property type="entry name" value="HTH_HXLR"/>
    <property type="match status" value="1"/>
</dbReference>
<protein>
    <recommendedName>
        <fullName evidence="4">HTH hxlR-type domain-containing protein</fullName>
    </recommendedName>
</protein>
<comment type="caution">
    <text evidence="5">The sequence shown here is derived from an EMBL/GenBank/DDBJ whole genome shotgun (WGS) entry which is preliminary data.</text>
</comment>
<dbReference type="InterPro" id="IPR036390">
    <property type="entry name" value="WH_DNA-bd_sf"/>
</dbReference>
<gene>
    <name evidence="5" type="ORF">SPAR_25676</name>
</gene>
<evidence type="ECO:0000313" key="6">
    <source>
        <dbReference type="Proteomes" id="UP000186168"/>
    </source>
</evidence>
<dbReference type="EMBL" id="ASQP01000331">
    <property type="protein sequence ID" value="OMI36537.1"/>
    <property type="molecule type" value="Genomic_DNA"/>
</dbReference>
<keyword evidence="2" id="KW-0238">DNA-binding</keyword>
<dbReference type="Pfam" id="PF01638">
    <property type="entry name" value="HxlR"/>
    <property type="match status" value="1"/>
</dbReference>
<accession>A0A1R1SE50</accession>
<feature type="domain" description="HTH hxlR-type" evidence="4">
    <location>
        <begin position="20"/>
        <end position="117"/>
    </location>
</feature>
<dbReference type="SUPFAM" id="SSF46785">
    <property type="entry name" value="Winged helix' DNA-binding domain"/>
    <property type="match status" value="1"/>
</dbReference>
<dbReference type="STRING" id="67365.GCA_001704635_03399"/>
<dbReference type="GO" id="GO:0003677">
    <property type="term" value="F:DNA binding"/>
    <property type="evidence" value="ECO:0007669"/>
    <property type="project" value="UniProtKB-KW"/>
</dbReference>
<organism evidence="5 6">
    <name type="scientific">Streptomyces sparsogenes DSM 40356</name>
    <dbReference type="NCBI Taxonomy" id="1331668"/>
    <lineage>
        <taxon>Bacteria</taxon>
        <taxon>Bacillati</taxon>
        <taxon>Actinomycetota</taxon>
        <taxon>Actinomycetes</taxon>
        <taxon>Kitasatosporales</taxon>
        <taxon>Streptomycetaceae</taxon>
        <taxon>Streptomyces</taxon>
    </lineage>
</organism>
<keyword evidence="6" id="KW-1185">Reference proteome</keyword>
<keyword evidence="3" id="KW-0804">Transcription</keyword>
<reference evidence="5 6" key="1">
    <citation type="submission" date="2013-05" db="EMBL/GenBank/DDBJ databases">
        <title>Genome sequence of Streptomyces sparsogenes DSM 40356.</title>
        <authorList>
            <person name="Coyne S."/>
            <person name="Seebeck F.P."/>
        </authorList>
    </citation>
    <scope>NUCLEOTIDE SEQUENCE [LARGE SCALE GENOMIC DNA]</scope>
    <source>
        <strain evidence="5 6">DSM 40356</strain>
    </source>
</reference>
<dbReference type="InterPro" id="IPR036388">
    <property type="entry name" value="WH-like_DNA-bd_sf"/>
</dbReference>
<evidence type="ECO:0000313" key="5">
    <source>
        <dbReference type="EMBL" id="OMI36537.1"/>
    </source>
</evidence>
<dbReference type="PANTHER" id="PTHR33204">
    <property type="entry name" value="TRANSCRIPTIONAL REGULATOR, MARR FAMILY"/>
    <property type="match status" value="1"/>
</dbReference>
<proteinExistence type="predicted"/>
<keyword evidence="1" id="KW-0805">Transcription regulation</keyword>
<dbReference type="AlphaFoldDB" id="A0A1R1SE50"/>
<sequence>MPPESEDAMVARTRFDDSACPVARSVDTIGDWWSLLIVRDAFDGSRRFGEFQRSLGVAKNILTARLRTLVAGGVLESVPASDGSAYREYVLTPKGEALFPVIVALRQWGEQNLFAPGEPHSELVDRREGHRLRALEVLSADGRGLNPDDTTVHKLPAE</sequence>
<evidence type="ECO:0000256" key="1">
    <source>
        <dbReference type="ARBA" id="ARBA00023015"/>
    </source>
</evidence>
<evidence type="ECO:0000259" key="4">
    <source>
        <dbReference type="PROSITE" id="PS51118"/>
    </source>
</evidence>
<name>A0A1R1SE50_9ACTN</name>
<dbReference type="PANTHER" id="PTHR33204:SF18">
    <property type="entry name" value="TRANSCRIPTIONAL REGULATORY PROTEIN"/>
    <property type="match status" value="1"/>
</dbReference>